<keyword evidence="1" id="KW-0812">Transmembrane</keyword>
<sequence>MDKKFGFIIILGALIGAVFGVSFTPVIESDMFAVLGGALAGIFIAWFIATALRQKSARQWPQSEKRDEQ</sequence>
<accession>A0A0P6X141</accession>
<evidence type="ECO:0000256" key="1">
    <source>
        <dbReference type="SAM" id="Phobius"/>
    </source>
</evidence>
<dbReference type="Proteomes" id="UP000050514">
    <property type="component" value="Unassembled WGS sequence"/>
</dbReference>
<keyword evidence="1" id="KW-0472">Membrane</keyword>
<dbReference type="RefSeq" id="WP_061918962.1">
    <property type="nucleotide sequence ID" value="NZ_DF967971.1"/>
</dbReference>
<feature type="transmembrane region" description="Helical" evidence="1">
    <location>
        <begin position="33"/>
        <end position="52"/>
    </location>
</feature>
<comment type="caution">
    <text evidence="2">The sequence shown here is derived from an EMBL/GenBank/DDBJ whole genome shotgun (WGS) entry which is preliminary data.</text>
</comment>
<gene>
    <name evidence="2" type="ORF">AC812_12480</name>
</gene>
<proteinExistence type="predicted"/>
<protein>
    <submittedName>
        <fullName evidence="2">Uncharacterized protein</fullName>
    </submittedName>
</protein>
<keyword evidence="3" id="KW-1185">Reference proteome</keyword>
<evidence type="ECO:0000313" key="2">
    <source>
        <dbReference type="EMBL" id="KPL74601.1"/>
    </source>
</evidence>
<dbReference type="AlphaFoldDB" id="A0A0P6X141"/>
<dbReference type="EMBL" id="LGHJ01000017">
    <property type="protein sequence ID" value="KPL74601.1"/>
    <property type="molecule type" value="Genomic_DNA"/>
</dbReference>
<keyword evidence="1" id="KW-1133">Transmembrane helix</keyword>
<dbReference type="STRING" id="360411.AC812_12480"/>
<name>A0A0P6X141_9CHLR</name>
<evidence type="ECO:0000313" key="3">
    <source>
        <dbReference type="Proteomes" id="UP000050514"/>
    </source>
</evidence>
<feature type="transmembrane region" description="Helical" evidence="1">
    <location>
        <begin position="7"/>
        <end position="27"/>
    </location>
</feature>
<organism evidence="2 3">
    <name type="scientific">Bellilinea caldifistulae</name>
    <dbReference type="NCBI Taxonomy" id="360411"/>
    <lineage>
        <taxon>Bacteria</taxon>
        <taxon>Bacillati</taxon>
        <taxon>Chloroflexota</taxon>
        <taxon>Anaerolineae</taxon>
        <taxon>Anaerolineales</taxon>
        <taxon>Anaerolineaceae</taxon>
        <taxon>Bellilinea</taxon>
    </lineage>
</organism>
<reference evidence="2 3" key="1">
    <citation type="submission" date="2015-07" db="EMBL/GenBank/DDBJ databases">
        <title>Draft genome of Bellilinea caldifistulae DSM 17877.</title>
        <authorList>
            <person name="Hemp J."/>
            <person name="Ward L.M."/>
            <person name="Pace L.A."/>
            <person name="Fischer W.W."/>
        </authorList>
    </citation>
    <scope>NUCLEOTIDE SEQUENCE [LARGE SCALE GENOMIC DNA]</scope>
    <source>
        <strain evidence="2 3">GOMI-1</strain>
    </source>
</reference>